<evidence type="ECO:0008006" key="5">
    <source>
        <dbReference type="Google" id="ProtNLM"/>
    </source>
</evidence>
<feature type="transmembrane region" description="Helical" evidence="2">
    <location>
        <begin position="133"/>
        <end position="162"/>
    </location>
</feature>
<evidence type="ECO:0000256" key="1">
    <source>
        <dbReference type="SAM" id="MobiDB-lite"/>
    </source>
</evidence>
<feature type="transmembrane region" description="Helical" evidence="2">
    <location>
        <begin position="93"/>
        <end position="113"/>
    </location>
</feature>
<dbReference type="OrthoDB" id="5223409at2759"/>
<feature type="region of interest" description="Disordered" evidence="1">
    <location>
        <begin position="176"/>
        <end position="198"/>
    </location>
</feature>
<keyword evidence="2" id="KW-1133">Transmembrane helix</keyword>
<feature type="compositionally biased region" description="Basic and acidic residues" evidence="1">
    <location>
        <begin position="185"/>
        <end position="198"/>
    </location>
</feature>
<dbReference type="EMBL" id="JAGPYM010000004">
    <property type="protein sequence ID" value="KAH6895231.1"/>
    <property type="molecule type" value="Genomic_DNA"/>
</dbReference>
<protein>
    <recommendedName>
        <fullName evidence="5">MARVEL domain-containing protein</fullName>
    </recommendedName>
</protein>
<reference evidence="3 4" key="1">
    <citation type="journal article" date="2021" name="Nat. Commun.">
        <title>Genetic determinants of endophytism in the Arabidopsis root mycobiome.</title>
        <authorList>
            <person name="Mesny F."/>
            <person name="Miyauchi S."/>
            <person name="Thiergart T."/>
            <person name="Pickel B."/>
            <person name="Atanasova L."/>
            <person name="Karlsson M."/>
            <person name="Huettel B."/>
            <person name="Barry K.W."/>
            <person name="Haridas S."/>
            <person name="Chen C."/>
            <person name="Bauer D."/>
            <person name="Andreopoulos W."/>
            <person name="Pangilinan J."/>
            <person name="LaButti K."/>
            <person name="Riley R."/>
            <person name="Lipzen A."/>
            <person name="Clum A."/>
            <person name="Drula E."/>
            <person name="Henrissat B."/>
            <person name="Kohler A."/>
            <person name="Grigoriev I.V."/>
            <person name="Martin F.M."/>
            <person name="Hacquard S."/>
        </authorList>
    </citation>
    <scope>NUCLEOTIDE SEQUENCE [LARGE SCALE GENOMIC DNA]</scope>
    <source>
        <strain evidence="3 4">MPI-CAGE-CH-0241</strain>
    </source>
</reference>
<evidence type="ECO:0000313" key="4">
    <source>
        <dbReference type="Proteomes" id="UP000777438"/>
    </source>
</evidence>
<evidence type="ECO:0000256" key="2">
    <source>
        <dbReference type="SAM" id="Phobius"/>
    </source>
</evidence>
<dbReference type="PANTHER" id="PTHR37451:SF1">
    <property type="entry name" value="MARVEL DOMAIN-CONTAINING PROTEIN"/>
    <property type="match status" value="1"/>
</dbReference>
<name>A0A9P8WBS4_9HYPO</name>
<dbReference type="AlphaFoldDB" id="A0A9P8WBS4"/>
<organism evidence="3 4">
    <name type="scientific">Thelonectria olida</name>
    <dbReference type="NCBI Taxonomy" id="1576542"/>
    <lineage>
        <taxon>Eukaryota</taxon>
        <taxon>Fungi</taxon>
        <taxon>Dikarya</taxon>
        <taxon>Ascomycota</taxon>
        <taxon>Pezizomycotina</taxon>
        <taxon>Sordariomycetes</taxon>
        <taxon>Hypocreomycetidae</taxon>
        <taxon>Hypocreales</taxon>
        <taxon>Nectriaceae</taxon>
        <taxon>Thelonectria</taxon>
    </lineage>
</organism>
<proteinExistence type="predicted"/>
<gene>
    <name evidence="3" type="ORF">B0T10DRAFT_210941</name>
</gene>
<feature type="transmembrane region" description="Helical" evidence="2">
    <location>
        <begin position="63"/>
        <end position="81"/>
    </location>
</feature>
<keyword evidence="2" id="KW-0472">Membrane</keyword>
<keyword evidence="4" id="KW-1185">Reference proteome</keyword>
<dbReference type="PANTHER" id="PTHR37451">
    <property type="entry name" value="MARVEL DOMAIN"/>
    <property type="match status" value="1"/>
</dbReference>
<feature type="transmembrane region" description="Helical" evidence="2">
    <location>
        <begin position="21"/>
        <end position="43"/>
    </location>
</feature>
<sequence>MSTTTSGTQGLTATGVPAMPVWLTIIRGVIIAFALGALIASAYNLSLFGGNSYYLSGYSGPAGFMIFDAIFTWLILGFMLASEFFAPQLYIRIAFIGALILCAIFWLSAWAWAASVASSFYSWYDGWYSDNTFSAYGGSMAAAAAIGAVTWVLVIVFIVFFVRACIAAPQSQTFPPRNPNEAELGESKPPHHEQPMAA</sequence>
<evidence type="ECO:0000313" key="3">
    <source>
        <dbReference type="EMBL" id="KAH6895231.1"/>
    </source>
</evidence>
<accession>A0A9P8WBS4</accession>
<comment type="caution">
    <text evidence="3">The sequence shown here is derived from an EMBL/GenBank/DDBJ whole genome shotgun (WGS) entry which is preliminary data.</text>
</comment>
<keyword evidence="2" id="KW-0812">Transmembrane</keyword>
<dbReference type="Proteomes" id="UP000777438">
    <property type="component" value="Unassembled WGS sequence"/>
</dbReference>